<protein>
    <submittedName>
        <fullName evidence="1">Uncharacterized protein</fullName>
    </submittedName>
</protein>
<evidence type="ECO:0000313" key="2">
    <source>
        <dbReference type="Proteomes" id="UP000269396"/>
    </source>
</evidence>
<accession>A0A3P8E5G2</accession>
<dbReference type="EMBL" id="UZAL01031836">
    <property type="protein sequence ID" value="VDP59317.1"/>
    <property type="molecule type" value="Genomic_DNA"/>
</dbReference>
<gene>
    <name evidence="1" type="ORF">SMTD_LOCUS11816</name>
</gene>
<name>A0A3P8E5G2_9TREM</name>
<reference evidence="1 2" key="1">
    <citation type="submission" date="2018-11" db="EMBL/GenBank/DDBJ databases">
        <authorList>
            <consortium name="Pathogen Informatics"/>
        </authorList>
    </citation>
    <scope>NUCLEOTIDE SEQUENCE [LARGE SCALE GENOMIC DNA]</scope>
    <source>
        <strain>Denwood</strain>
        <strain evidence="2">Zambia</strain>
    </source>
</reference>
<sequence length="88" mass="9415">MIEFIFVLINDGELIDAVAKAANVATVVISRFILISLSNIFVFGCCITVAASNAAVDAVKVELCNNCNVDDKSPNDDGYNDKVELLTC</sequence>
<dbReference type="Proteomes" id="UP000269396">
    <property type="component" value="Unassembled WGS sequence"/>
</dbReference>
<proteinExistence type="predicted"/>
<evidence type="ECO:0000313" key="1">
    <source>
        <dbReference type="EMBL" id="VDP59317.1"/>
    </source>
</evidence>
<organism evidence="1 2">
    <name type="scientific">Schistosoma mattheei</name>
    <dbReference type="NCBI Taxonomy" id="31246"/>
    <lineage>
        <taxon>Eukaryota</taxon>
        <taxon>Metazoa</taxon>
        <taxon>Spiralia</taxon>
        <taxon>Lophotrochozoa</taxon>
        <taxon>Platyhelminthes</taxon>
        <taxon>Trematoda</taxon>
        <taxon>Digenea</taxon>
        <taxon>Strigeidida</taxon>
        <taxon>Schistosomatoidea</taxon>
        <taxon>Schistosomatidae</taxon>
        <taxon>Schistosoma</taxon>
    </lineage>
</organism>
<keyword evidence="2" id="KW-1185">Reference proteome</keyword>
<dbReference type="AlphaFoldDB" id="A0A3P8E5G2"/>